<keyword evidence="1" id="KW-0812">Transmembrane</keyword>
<dbReference type="PRINTS" id="PR00702">
    <property type="entry name" value="ACRIFLAVINRP"/>
</dbReference>
<dbReference type="InterPro" id="IPR027463">
    <property type="entry name" value="AcrB_DN_DC_subdom"/>
</dbReference>
<dbReference type="Pfam" id="PF00873">
    <property type="entry name" value="ACR_tran"/>
    <property type="match status" value="1"/>
</dbReference>
<feature type="transmembrane region" description="Helical" evidence="1">
    <location>
        <begin position="530"/>
        <end position="550"/>
    </location>
</feature>
<keyword evidence="1" id="KW-1133">Transmembrane helix</keyword>
<evidence type="ECO:0000256" key="1">
    <source>
        <dbReference type="SAM" id="Phobius"/>
    </source>
</evidence>
<dbReference type="InterPro" id="IPR001036">
    <property type="entry name" value="Acrflvin-R"/>
</dbReference>
<feature type="transmembrane region" description="Helical" evidence="1">
    <location>
        <begin position="464"/>
        <end position="486"/>
    </location>
</feature>
<dbReference type="Gene3D" id="3.30.70.1430">
    <property type="entry name" value="Multidrug efflux transporter AcrB pore domain"/>
    <property type="match status" value="2"/>
</dbReference>
<sequence>MFNIVLTAIERGRAVVFLMGVILMSGLAVLINIPKEAEPDIPIPYIYVSVIHPGISPEDAERLLVRPLEKELMLAEGLDEILGFGGQNYGAVIVKYDVDVDVDEALLETTRLVDLVKPKFPKDSEEPLIQEVNVTAFPALFVALSGQVSERELIRRAKTLKNELENLPNVLGADIMGDREEQLEVIINPARMEAYQISHNELYAIIANNNRVIPAGQMDTGLGRFTISVPGLFETAEDVFKLPVKVRGDAVVTLSDIAEIRRTYKDQQTRTFYNGNPALILKVKRKTGTNVLEMTEQVRDRTKEYTANWPENINVNFSFDQSSHVFEMINSLQSSIVNAIVLVMLIVIGTLGFRSAMMVGIAIPTSFMMSFVLLSLFGNSLNMMVMFSLILCVGILVDSSIVIVEYADRKMAEGLDRKEAYARSAERMFFPILSSTATTLAAFTPLLFWPGVSGEFMSYLPRTLIFVLTSSLVMALFFLPAIGGLYGKTEQSGDPTLAALSADNPTLVIDKKTLTGRYLLILERLMVNPLRTFVALMLIFASIIMTYRFFEKDTLYFAEIEPRQAIVLVRARGNLSLDDTEKLTRSIEKEVMQIKGIQAALTQFGPNIAYGDSGNNVNPTDLIGSIFIEFQHFTVRESSTKIIQKIKDRTKDFPGIIVEVREQEDGPPIGKDIQLEIRSNNYEGLIDIAEKANAKFKSLDELLTDVEDNRSSPGIEWKIKVDREKAGLFGADISTVGAMVQMITNGVELGTYRPIDADDEVEIRIRYPEEYRDIKNMDSLRVNTPLGSVPISNFVDRTADQRKIQIDRTDGYRQITVKANVLINPVTNEKYPIAEAMTEIQLWLEEQDFGPEYLFRFRGSSEEEEAAAGFLGNAMLGGLALMFIILLLQFNSFYYAILTLTTVASSSIGVLIGLMMTGEQFIVVFSGVGIVALAGIVVNNSIVLIDTHQRLEKSGMDLKEAVLRAAGQRIRPILITTGTTIIGLLPMAMGTSINIFTRSIELNNPISAWWTNMSISIVFGLGFSTVLTLITIPVLIMLPNYLRNEIFPKFKQQYMLLRNG</sequence>
<proteinExistence type="predicted"/>
<feature type="transmembrane region" description="Helical" evidence="1">
    <location>
        <begin position="332"/>
        <end position="351"/>
    </location>
</feature>
<feature type="transmembrane region" description="Helical" evidence="1">
    <location>
        <begin position="895"/>
        <end position="915"/>
    </location>
</feature>
<feature type="transmembrane region" description="Helical" evidence="1">
    <location>
        <begin position="358"/>
        <end position="377"/>
    </location>
</feature>
<gene>
    <name evidence="2" type="ORF">DBW69_00920</name>
</gene>
<dbReference type="SUPFAM" id="SSF82714">
    <property type="entry name" value="Multidrug efflux transporter AcrB TolC docking domain, DN and DC subdomains"/>
    <property type="match status" value="2"/>
</dbReference>
<organism evidence="2 3">
    <name type="scientific">PS1 clade bacterium</name>
    <dbReference type="NCBI Taxonomy" id="2175152"/>
    <lineage>
        <taxon>Bacteria</taxon>
        <taxon>Pseudomonadati</taxon>
        <taxon>Pseudomonadota</taxon>
        <taxon>Alphaproteobacteria</taxon>
        <taxon>PS1 clade</taxon>
    </lineage>
</organism>
<evidence type="ECO:0000313" key="2">
    <source>
        <dbReference type="EMBL" id="RCL78262.1"/>
    </source>
</evidence>
<evidence type="ECO:0000313" key="3">
    <source>
        <dbReference type="Proteomes" id="UP000252132"/>
    </source>
</evidence>
<dbReference type="PANTHER" id="PTHR32063:SF0">
    <property type="entry name" value="SWARMING MOTILITY PROTEIN SWRC"/>
    <property type="match status" value="1"/>
</dbReference>
<dbReference type="Gene3D" id="3.30.70.1320">
    <property type="entry name" value="Multidrug efflux transporter AcrB pore domain like"/>
    <property type="match status" value="1"/>
</dbReference>
<feature type="transmembrane region" description="Helical" evidence="1">
    <location>
        <begin position="973"/>
        <end position="997"/>
    </location>
</feature>
<dbReference type="GO" id="GO:0042910">
    <property type="term" value="F:xenobiotic transmembrane transporter activity"/>
    <property type="evidence" value="ECO:0007669"/>
    <property type="project" value="TreeGrafter"/>
</dbReference>
<dbReference type="SUPFAM" id="SSF82693">
    <property type="entry name" value="Multidrug efflux transporter AcrB pore domain, PN1, PN2, PC1 and PC2 subdomains"/>
    <property type="match status" value="2"/>
</dbReference>
<feature type="transmembrane region" description="Helical" evidence="1">
    <location>
        <begin position="1017"/>
        <end position="1042"/>
    </location>
</feature>
<dbReference type="Gene3D" id="3.30.2090.10">
    <property type="entry name" value="Multidrug efflux transporter AcrB TolC docking domain, DN and DC subdomains"/>
    <property type="match status" value="2"/>
</dbReference>
<feature type="transmembrane region" description="Helical" evidence="1">
    <location>
        <begin position="428"/>
        <end position="452"/>
    </location>
</feature>
<dbReference type="Gene3D" id="3.30.70.1440">
    <property type="entry name" value="Multidrug efflux transporter AcrB pore domain"/>
    <property type="match status" value="1"/>
</dbReference>
<reference evidence="2 3" key="1">
    <citation type="journal article" date="2018" name="Microbiome">
        <title>Fine metagenomic profile of the Mediterranean stratified and mixed water columns revealed by assembly and recruitment.</title>
        <authorList>
            <person name="Haro-Moreno J.M."/>
            <person name="Lopez-Perez M."/>
            <person name="De La Torre J.R."/>
            <person name="Picazo A."/>
            <person name="Camacho A."/>
            <person name="Rodriguez-Valera F."/>
        </authorList>
    </citation>
    <scope>NUCLEOTIDE SEQUENCE [LARGE SCALE GENOMIC DNA]</scope>
    <source>
        <strain evidence="2">MED-G55</strain>
    </source>
</reference>
<dbReference type="AlphaFoldDB" id="A0A368E2D3"/>
<name>A0A368E2D3_9PROT</name>
<feature type="transmembrane region" description="Helical" evidence="1">
    <location>
        <begin position="921"/>
        <end position="945"/>
    </location>
</feature>
<protein>
    <submittedName>
        <fullName evidence="2">AcrB/AcrD/AcrF family protein</fullName>
    </submittedName>
</protein>
<feature type="transmembrane region" description="Helical" evidence="1">
    <location>
        <begin position="12"/>
        <end position="33"/>
    </location>
</feature>
<feature type="transmembrane region" description="Helical" evidence="1">
    <location>
        <begin position="383"/>
        <end position="407"/>
    </location>
</feature>
<dbReference type="Proteomes" id="UP000252132">
    <property type="component" value="Unassembled WGS sequence"/>
</dbReference>
<dbReference type="GO" id="GO:0005886">
    <property type="term" value="C:plasma membrane"/>
    <property type="evidence" value="ECO:0007669"/>
    <property type="project" value="TreeGrafter"/>
</dbReference>
<accession>A0A368E2D3</accession>
<keyword evidence="1" id="KW-0472">Membrane</keyword>
<dbReference type="SUPFAM" id="SSF82866">
    <property type="entry name" value="Multidrug efflux transporter AcrB transmembrane domain"/>
    <property type="match status" value="2"/>
</dbReference>
<dbReference type="PANTHER" id="PTHR32063">
    <property type="match status" value="1"/>
</dbReference>
<feature type="transmembrane region" description="Helical" evidence="1">
    <location>
        <begin position="866"/>
        <end position="888"/>
    </location>
</feature>
<dbReference type="Gene3D" id="1.20.1640.10">
    <property type="entry name" value="Multidrug efflux transporter AcrB transmembrane domain"/>
    <property type="match status" value="2"/>
</dbReference>
<dbReference type="EMBL" id="QOQF01000002">
    <property type="protein sequence ID" value="RCL78262.1"/>
    <property type="molecule type" value="Genomic_DNA"/>
</dbReference>
<comment type="caution">
    <text evidence="2">The sequence shown here is derived from an EMBL/GenBank/DDBJ whole genome shotgun (WGS) entry which is preliminary data.</text>
</comment>